<dbReference type="InterPro" id="IPR046640">
    <property type="entry name" value="DUF6752"/>
</dbReference>
<dbReference type="EMBL" id="JADKPN010000002">
    <property type="protein sequence ID" value="MBF4762902.1"/>
    <property type="molecule type" value="Genomic_DNA"/>
</dbReference>
<evidence type="ECO:0000259" key="1">
    <source>
        <dbReference type="Pfam" id="PF20537"/>
    </source>
</evidence>
<reference evidence="2" key="1">
    <citation type="submission" date="2020-11" db="EMBL/GenBank/DDBJ databases">
        <title>Nocardioides sp. nov., isolated from Soil of Cynanchum wilfordii Hemsley rhizosphere.</title>
        <authorList>
            <person name="Lee J.-S."/>
            <person name="Suh M.K."/>
            <person name="Kim J.-S."/>
        </authorList>
    </citation>
    <scope>NUCLEOTIDE SEQUENCE</scope>
    <source>
        <strain evidence="2">KCTC 19275</strain>
    </source>
</reference>
<organism evidence="2 3">
    <name type="scientific">Nocardioides islandensis</name>
    <dbReference type="NCBI Taxonomy" id="433663"/>
    <lineage>
        <taxon>Bacteria</taxon>
        <taxon>Bacillati</taxon>
        <taxon>Actinomycetota</taxon>
        <taxon>Actinomycetes</taxon>
        <taxon>Propionibacteriales</taxon>
        <taxon>Nocardioidaceae</taxon>
        <taxon>Nocardioides</taxon>
    </lineage>
</organism>
<sequence length="74" mass="8308">MGLKDVAGRLTGRLGRDEELARRVEALEADVLELRRHNVRLAEVADVVQELLVPLASRDQARIDEAIEKFSKSL</sequence>
<evidence type="ECO:0000313" key="2">
    <source>
        <dbReference type="EMBL" id="MBF4762902.1"/>
    </source>
</evidence>
<dbReference type="RefSeq" id="WP_194706066.1">
    <property type="nucleotide sequence ID" value="NZ_JADKPN010000002.1"/>
</dbReference>
<dbReference type="Proteomes" id="UP000640489">
    <property type="component" value="Unassembled WGS sequence"/>
</dbReference>
<feature type="domain" description="DUF6752" evidence="1">
    <location>
        <begin position="20"/>
        <end position="74"/>
    </location>
</feature>
<name>A0A930VAE5_9ACTN</name>
<keyword evidence="3" id="KW-1185">Reference proteome</keyword>
<accession>A0A930VAE5</accession>
<dbReference type="AlphaFoldDB" id="A0A930VAE5"/>
<proteinExistence type="predicted"/>
<gene>
    <name evidence="2" type="ORF">ISU07_07160</name>
</gene>
<comment type="caution">
    <text evidence="2">The sequence shown here is derived from an EMBL/GenBank/DDBJ whole genome shotgun (WGS) entry which is preliminary data.</text>
</comment>
<protein>
    <recommendedName>
        <fullName evidence="1">DUF6752 domain-containing protein</fullName>
    </recommendedName>
</protein>
<evidence type="ECO:0000313" key="3">
    <source>
        <dbReference type="Proteomes" id="UP000640489"/>
    </source>
</evidence>
<dbReference type="Pfam" id="PF20537">
    <property type="entry name" value="DUF6752"/>
    <property type="match status" value="1"/>
</dbReference>